<dbReference type="EMBL" id="JPMI01000165">
    <property type="protein sequence ID" value="KFA91060.1"/>
    <property type="molecule type" value="Genomic_DNA"/>
</dbReference>
<proteinExistence type="predicted"/>
<organism evidence="1 2">
    <name type="scientific">Archangium violaceum Cb vi76</name>
    <dbReference type="NCBI Taxonomy" id="1406225"/>
    <lineage>
        <taxon>Bacteria</taxon>
        <taxon>Pseudomonadati</taxon>
        <taxon>Myxococcota</taxon>
        <taxon>Myxococcia</taxon>
        <taxon>Myxococcales</taxon>
        <taxon>Cystobacterineae</taxon>
        <taxon>Archangiaceae</taxon>
        <taxon>Archangium</taxon>
    </lineage>
</organism>
<comment type="caution">
    <text evidence="1">The sequence shown here is derived from an EMBL/GenBank/DDBJ whole genome shotgun (WGS) entry which is preliminary data.</text>
</comment>
<dbReference type="Proteomes" id="UP000028547">
    <property type="component" value="Unassembled WGS sequence"/>
</dbReference>
<sequence length="186" mass="21107">MRWGSVKEEARRAKLVIFGGFKDGPGEQDSYNARRALLLMAMAERRPDAVVMMRDGDAQRDRAGLEQARNDRSWPFQVIIGLAEPKRECWVLAGFEPRTADEADQLEKQRKRLSFHPVRDAHQLTAREHGAKKDAKVALDALTLGDKERERACLEETSLAVLEERGGKTGLAEYLKEVRERLVPIL</sequence>
<dbReference type="AlphaFoldDB" id="A0A084SRH5"/>
<accession>A0A084SRH5</accession>
<name>A0A084SRH5_9BACT</name>
<reference evidence="1 2" key="1">
    <citation type="submission" date="2014-07" db="EMBL/GenBank/DDBJ databases">
        <title>Draft Genome Sequence of Gephyronic Acid Producer, Cystobacter violaceus Strain Cb vi76.</title>
        <authorList>
            <person name="Stevens D.C."/>
            <person name="Young J."/>
            <person name="Carmichael R."/>
            <person name="Tan J."/>
            <person name="Taylor R.E."/>
        </authorList>
    </citation>
    <scope>NUCLEOTIDE SEQUENCE [LARGE SCALE GENOMIC DNA]</scope>
    <source>
        <strain evidence="1 2">Cb vi76</strain>
    </source>
</reference>
<evidence type="ECO:0000313" key="1">
    <source>
        <dbReference type="EMBL" id="KFA91060.1"/>
    </source>
</evidence>
<protein>
    <submittedName>
        <fullName evidence="1">Uncharacterized protein</fullName>
    </submittedName>
</protein>
<gene>
    <name evidence="1" type="ORF">Q664_24755</name>
</gene>
<evidence type="ECO:0000313" key="2">
    <source>
        <dbReference type="Proteomes" id="UP000028547"/>
    </source>
</evidence>